<evidence type="ECO:0000256" key="6">
    <source>
        <dbReference type="ARBA" id="ARBA00023098"/>
    </source>
</evidence>
<feature type="non-terminal residue" evidence="11">
    <location>
        <position position="1"/>
    </location>
</feature>
<keyword evidence="8" id="KW-1208">Phospholipid metabolism</keyword>
<protein>
    <recommendedName>
        <fullName evidence="9">phosphate acyltransferase</fullName>
        <ecNumber evidence="9">2.3.1.274</ecNumber>
    </recommendedName>
</protein>
<dbReference type="GO" id="GO:0005737">
    <property type="term" value="C:cytoplasm"/>
    <property type="evidence" value="ECO:0007669"/>
    <property type="project" value="UniProtKB-SubCell"/>
</dbReference>
<sequence>ERPTLVALMPLSGRLTAFLDVGANADCKPNYLLQFAGMASAYMRHVWDVERPKVALLNIGEEEAKGSTLAQEAYELLAGSDLNFIGNVEGRDVPTGIADVIVTDGFTGNVVIKTMEGMADFIMGQLRVAIKSRPWYAAAGLALMPAFNQMRKKLDYREYGAGPLLGVNGLVFIGHGRSDARAIFSALRVAREAVQSGMLEALRERAPARVR</sequence>
<evidence type="ECO:0000256" key="9">
    <source>
        <dbReference type="ARBA" id="ARBA00024069"/>
    </source>
</evidence>
<dbReference type="EC" id="2.3.1.274" evidence="9"/>
<keyword evidence="3" id="KW-0963">Cytoplasm</keyword>
<keyword evidence="7" id="KW-0594">Phospholipid biosynthesis</keyword>
<comment type="catalytic activity">
    <reaction evidence="1">
        <text>a fatty acyl-[ACP] + phosphate = an acyl phosphate + holo-[ACP]</text>
        <dbReference type="Rhea" id="RHEA:42292"/>
        <dbReference type="Rhea" id="RHEA-COMP:9685"/>
        <dbReference type="Rhea" id="RHEA-COMP:14125"/>
        <dbReference type="ChEBI" id="CHEBI:43474"/>
        <dbReference type="ChEBI" id="CHEBI:59918"/>
        <dbReference type="ChEBI" id="CHEBI:64479"/>
        <dbReference type="ChEBI" id="CHEBI:138651"/>
        <dbReference type="EC" id="2.3.1.274"/>
    </reaction>
</comment>
<keyword evidence="5" id="KW-0808">Transferase</keyword>
<keyword evidence="4" id="KW-0444">Lipid biosynthesis</keyword>
<comment type="subunit">
    <text evidence="10">Homodimer. Probably interacts with PlsY.</text>
</comment>
<evidence type="ECO:0000256" key="7">
    <source>
        <dbReference type="ARBA" id="ARBA00023209"/>
    </source>
</evidence>
<evidence type="ECO:0000256" key="2">
    <source>
        <dbReference type="ARBA" id="ARBA00004496"/>
    </source>
</evidence>
<dbReference type="PANTHER" id="PTHR30100:SF1">
    <property type="entry name" value="PHOSPHATE ACYLTRANSFERASE"/>
    <property type="match status" value="1"/>
</dbReference>
<dbReference type="AlphaFoldDB" id="A0A0F9EEJ0"/>
<dbReference type="Gene3D" id="3.40.718.10">
    <property type="entry name" value="Isopropylmalate Dehydrogenase"/>
    <property type="match status" value="1"/>
</dbReference>
<accession>A0A0F9EEJ0</accession>
<keyword evidence="6" id="KW-0443">Lipid metabolism</keyword>
<evidence type="ECO:0000313" key="11">
    <source>
        <dbReference type="EMBL" id="KKL28256.1"/>
    </source>
</evidence>
<dbReference type="SUPFAM" id="SSF53659">
    <property type="entry name" value="Isocitrate/Isopropylmalate dehydrogenase-like"/>
    <property type="match status" value="1"/>
</dbReference>
<dbReference type="HAMAP" id="MF_00019">
    <property type="entry name" value="PlsX"/>
    <property type="match status" value="1"/>
</dbReference>
<dbReference type="InterPro" id="IPR003664">
    <property type="entry name" value="FA_synthesis"/>
</dbReference>
<evidence type="ECO:0000256" key="4">
    <source>
        <dbReference type="ARBA" id="ARBA00022516"/>
    </source>
</evidence>
<evidence type="ECO:0000256" key="1">
    <source>
        <dbReference type="ARBA" id="ARBA00001232"/>
    </source>
</evidence>
<dbReference type="GO" id="GO:0008654">
    <property type="term" value="P:phospholipid biosynthetic process"/>
    <property type="evidence" value="ECO:0007669"/>
    <property type="project" value="UniProtKB-KW"/>
</dbReference>
<dbReference type="GO" id="GO:0006633">
    <property type="term" value="P:fatty acid biosynthetic process"/>
    <property type="evidence" value="ECO:0007669"/>
    <property type="project" value="InterPro"/>
</dbReference>
<comment type="caution">
    <text evidence="11">The sequence shown here is derived from an EMBL/GenBank/DDBJ whole genome shotgun (WGS) entry which is preliminary data.</text>
</comment>
<reference evidence="11" key="1">
    <citation type="journal article" date="2015" name="Nature">
        <title>Complex archaea that bridge the gap between prokaryotes and eukaryotes.</title>
        <authorList>
            <person name="Spang A."/>
            <person name="Saw J.H."/>
            <person name="Jorgensen S.L."/>
            <person name="Zaremba-Niedzwiedzka K."/>
            <person name="Martijn J."/>
            <person name="Lind A.E."/>
            <person name="van Eijk R."/>
            <person name="Schleper C."/>
            <person name="Guy L."/>
            <person name="Ettema T.J."/>
        </authorList>
    </citation>
    <scope>NUCLEOTIDE SEQUENCE</scope>
</reference>
<evidence type="ECO:0000256" key="10">
    <source>
        <dbReference type="ARBA" id="ARBA00046608"/>
    </source>
</evidence>
<dbReference type="InterPro" id="IPR012281">
    <property type="entry name" value="Phospholipid_synth_PlsX-like"/>
</dbReference>
<evidence type="ECO:0000256" key="5">
    <source>
        <dbReference type="ARBA" id="ARBA00022679"/>
    </source>
</evidence>
<dbReference type="PANTHER" id="PTHR30100">
    <property type="entry name" value="FATTY ACID/PHOSPHOLIPID SYNTHESIS PROTEIN PLSX"/>
    <property type="match status" value="1"/>
</dbReference>
<organism evidence="11">
    <name type="scientific">marine sediment metagenome</name>
    <dbReference type="NCBI Taxonomy" id="412755"/>
    <lineage>
        <taxon>unclassified sequences</taxon>
        <taxon>metagenomes</taxon>
        <taxon>ecological metagenomes</taxon>
    </lineage>
</organism>
<comment type="subcellular location">
    <subcellularLocation>
        <location evidence="2">Cytoplasm</location>
    </subcellularLocation>
</comment>
<dbReference type="EMBL" id="LAZR01035163">
    <property type="protein sequence ID" value="KKL28256.1"/>
    <property type="molecule type" value="Genomic_DNA"/>
</dbReference>
<dbReference type="GO" id="GO:0043811">
    <property type="term" value="F:phosphate:acyl-[acyl carrier protein] acyltransferase activity"/>
    <property type="evidence" value="ECO:0007669"/>
    <property type="project" value="UniProtKB-EC"/>
</dbReference>
<name>A0A0F9EEJ0_9ZZZZ</name>
<dbReference type="Pfam" id="PF02504">
    <property type="entry name" value="FA_synthesis"/>
    <property type="match status" value="1"/>
</dbReference>
<proteinExistence type="inferred from homology"/>
<evidence type="ECO:0000256" key="8">
    <source>
        <dbReference type="ARBA" id="ARBA00023264"/>
    </source>
</evidence>
<evidence type="ECO:0000256" key="3">
    <source>
        <dbReference type="ARBA" id="ARBA00022490"/>
    </source>
</evidence>
<gene>
    <name evidence="11" type="ORF">LCGC14_2376940</name>
</gene>